<dbReference type="SMART" id="SM00065">
    <property type="entry name" value="GAF"/>
    <property type="match status" value="1"/>
</dbReference>
<reference evidence="6 7" key="1">
    <citation type="submission" date="2015-07" db="EMBL/GenBank/DDBJ databases">
        <title>Genome sequencing of Kibdelosporangium phytohabitans.</title>
        <authorList>
            <person name="Qin S."/>
            <person name="Xing K."/>
        </authorList>
    </citation>
    <scope>NUCLEOTIDE SEQUENCE [LARGE SCALE GENOMIC DNA]</scope>
    <source>
        <strain evidence="6 7">KLBMP1111</strain>
    </source>
</reference>
<sequence>MGQKTPPDYARLLRESRRRESWLRASNEITAALLTGNGSDLQLVTSHARDVAGAPLAAIALPDDERPGTLVFHVVLGAEHLTGASIAMEGTASGRVFSSGTPLLIDNYGDAAATWQGDGGSVSPSDLKPLGSAAIVPLTAGDAILGVLLLCRLRDEPLFEQSDLDLLRNFAAHAALALRYAAARADQQRLVVFEDRDRIARDLHDLVIQRIYATGMALEAAAALVALDPEDAAARVRLAVDDLDQTIQEIRTTVFALQHPPSESLRSVVLAEIAAAVPTLGFKPSVGFTGPVGTSVHAEAGKQLLSVLREALSNVARHAHASAVAIEVACADDLVLRVTDNGVGTPASGRRSGLSNMSVRAARLGGSFHIAPADPGTELYWSVPLR</sequence>
<dbReference type="Gene3D" id="3.30.450.40">
    <property type="match status" value="1"/>
</dbReference>
<dbReference type="GO" id="GO:0000155">
    <property type="term" value="F:phosphorelay sensor kinase activity"/>
    <property type="evidence" value="ECO:0007669"/>
    <property type="project" value="InterPro"/>
</dbReference>
<dbReference type="SMART" id="SM00387">
    <property type="entry name" value="HATPase_c"/>
    <property type="match status" value="1"/>
</dbReference>
<keyword evidence="2" id="KW-0418">Kinase</keyword>
<dbReference type="InterPro" id="IPR050482">
    <property type="entry name" value="Sensor_HK_TwoCompSys"/>
</dbReference>
<dbReference type="PANTHER" id="PTHR24421">
    <property type="entry name" value="NITRATE/NITRITE SENSOR PROTEIN NARX-RELATED"/>
    <property type="match status" value="1"/>
</dbReference>
<evidence type="ECO:0000259" key="5">
    <source>
        <dbReference type="SMART" id="SM00387"/>
    </source>
</evidence>
<name>A0A0N9HYL4_9PSEU</name>
<dbReference type="InterPro" id="IPR003018">
    <property type="entry name" value="GAF"/>
</dbReference>
<dbReference type="InterPro" id="IPR011712">
    <property type="entry name" value="Sig_transdc_His_kin_sub3_dim/P"/>
</dbReference>
<dbReference type="RefSeq" id="WP_054290701.1">
    <property type="nucleotide sequence ID" value="NZ_CP012752.1"/>
</dbReference>
<dbReference type="SUPFAM" id="SSF55781">
    <property type="entry name" value="GAF domain-like"/>
    <property type="match status" value="1"/>
</dbReference>
<keyword evidence="1" id="KW-0808">Transferase</keyword>
<dbReference type="Gene3D" id="3.30.565.10">
    <property type="entry name" value="Histidine kinase-like ATPase, C-terminal domain"/>
    <property type="match status" value="1"/>
</dbReference>
<dbReference type="Gene3D" id="1.20.5.1930">
    <property type="match status" value="1"/>
</dbReference>
<dbReference type="InterPro" id="IPR036890">
    <property type="entry name" value="HATPase_C_sf"/>
</dbReference>
<dbReference type="KEGG" id="kphy:AOZ06_19415"/>
<evidence type="ECO:0000256" key="3">
    <source>
        <dbReference type="ARBA" id="ARBA00023012"/>
    </source>
</evidence>
<protein>
    <recommendedName>
        <fullName evidence="8">Histidine kinase</fullName>
    </recommendedName>
</protein>
<organism evidence="6 7">
    <name type="scientific">Kibdelosporangium phytohabitans</name>
    <dbReference type="NCBI Taxonomy" id="860235"/>
    <lineage>
        <taxon>Bacteria</taxon>
        <taxon>Bacillati</taxon>
        <taxon>Actinomycetota</taxon>
        <taxon>Actinomycetes</taxon>
        <taxon>Pseudonocardiales</taxon>
        <taxon>Pseudonocardiaceae</taxon>
        <taxon>Kibdelosporangium</taxon>
    </lineage>
</organism>
<dbReference type="CDD" id="cd16917">
    <property type="entry name" value="HATPase_UhpB-NarQ-NarX-like"/>
    <property type="match status" value="1"/>
</dbReference>
<dbReference type="EMBL" id="CP012752">
    <property type="protein sequence ID" value="ALG08795.1"/>
    <property type="molecule type" value="Genomic_DNA"/>
</dbReference>
<dbReference type="GO" id="GO:0046983">
    <property type="term" value="F:protein dimerization activity"/>
    <property type="evidence" value="ECO:0007669"/>
    <property type="project" value="InterPro"/>
</dbReference>
<dbReference type="InterPro" id="IPR029016">
    <property type="entry name" value="GAF-like_dom_sf"/>
</dbReference>
<keyword evidence="3" id="KW-0902">Two-component regulatory system</keyword>
<evidence type="ECO:0000259" key="4">
    <source>
        <dbReference type="SMART" id="SM00065"/>
    </source>
</evidence>
<accession>A0A0N9HYL4</accession>
<dbReference type="InterPro" id="IPR003594">
    <property type="entry name" value="HATPase_dom"/>
</dbReference>
<dbReference type="Proteomes" id="UP000063699">
    <property type="component" value="Chromosome"/>
</dbReference>
<gene>
    <name evidence="6" type="ORF">AOZ06_19415</name>
</gene>
<dbReference type="SUPFAM" id="SSF55874">
    <property type="entry name" value="ATPase domain of HSP90 chaperone/DNA topoisomerase II/histidine kinase"/>
    <property type="match status" value="1"/>
</dbReference>
<dbReference type="GO" id="GO:0016020">
    <property type="term" value="C:membrane"/>
    <property type="evidence" value="ECO:0007669"/>
    <property type="project" value="InterPro"/>
</dbReference>
<evidence type="ECO:0000256" key="1">
    <source>
        <dbReference type="ARBA" id="ARBA00022679"/>
    </source>
</evidence>
<dbReference type="Pfam" id="PF07730">
    <property type="entry name" value="HisKA_3"/>
    <property type="match status" value="1"/>
</dbReference>
<dbReference type="AlphaFoldDB" id="A0A0N9HYL4"/>
<feature type="domain" description="GAF" evidence="4">
    <location>
        <begin position="36"/>
        <end position="188"/>
    </location>
</feature>
<proteinExistence type="predicted"/>
<feature type="domain" description="Histidine kinase/HSP90-like ATPase" evidence="5">
    <location>
        <begin position="299"/>
        <end position="386"/>
    </location>
</feature>
<evidence type="ECO:0000313" key="7">
    <source>
        <dbReference type="Proteomes" id="UP000063699"/>
    </source>
</evidence>
<dbReference type="Pfam" id="PF02518">
    <property type="entry name" value="HATPase_c"/>
    <property type="match status" value="1"/>
</dbReference>
<dbReference type="STRING" id="860235.AOZ06_19415"/>
<keyword evidence="7" id="KW-1185">Reference proteome</keyword>
<evidence type="ECO:0000256" key="2">
    <source>
        <dbReference type="ARBA" id="ARBA00022777"/>
    </source>
</evidence>
<dbReference type="PANTHER" id="PTHR24421:SF56">
    <property type="entry name" value="OXYGEN SENSOR HISTIDINE KINASE RESPONSE REGULATOR DOST"/>
    <property type="match status" value="1"/>
</dbReference>
<dbReference type="Pfam" id="PF13185">
    <property type="entry name" value="GAF_2"/>
    <property type="match status" value="1"/>
</dbReference>
<evidence type="ECO:0008006" key="8">
    <source>
        <dbReference type="Google" id="ProtNLM"/>
    </source>
</evidence>
<evidence type="ECO:0000313" key="6">
    <source>
        <dbReference type="EMBL" id="ALG08795.1"/>
    </source>
</evidence>